<organism evidence="3 5">
    <name type="scientific">Micrococcus lylae</name>
    <dbReference type="NCBI Taxonomy" id="1273"/>
    <lineage>
        <taxon>Bacteria</taxon>
        <taxon>Bacillati</taxon>
        <taxon>Actinomycetota</taxon>
        <taxon>Actinomycetes</taxon>
        <taxon>Micrococcales</taxon>
        <taxon>Micrococcaceae</taxon>
        <taxon>Micrococcus</taxon>
    </lineage>
</organism>
<evidence type="ECO:0000256" key="1">
    <source>
        <dbReference type="SAM" id="MobiDB-lite"/>
    </source>
</evidence>
<accession>A0A1R4IPJ2</accession>
<proteinExistence type="predicted"/>
<feature type="region of interest" description="Disordered" evidence="1">
    <location>
        <begin position="222"/>
        <end position="241"/>
    </location>
</feature>
<dbReference type="RefSeq" id="WP_067189243.1">
    <property type="nucleotide sequence ID" value="NZ_FUKP01000022.1"/>
</dbReference>
<reference evidence="4 6" key="2">
    <citation type="submission" date="2019-03" db="EMBL/GenBank/DDBJ databases">
        <title>Reclassification of Micrococcus aloeverae and Micrococcus yunnanensis as later heterotypic synonyms of Micrococcus luteus.</title>
        <authorList>
            <person name="Huang C.-H."/>
        </authorList>
    </citation>
    <scope>NUCLEOTIDE SEQUENCE [LARGE SCALE GENOMIC DNA]</scope>
    <source>
        <strain evidence="4 6">BCRC 12151</strain>
    </source>
</reference>
<feature type="chain" id="PRO_5038665144" description="Lipoprotein" evidence="2">
    <location>
        <begin position="22"/>
        <end position="241"/>
    </location>
</feature>
<evidence type="ECO:0000313" key="6">
    <source>
        <dbReference type="Proteomes" id="UP000297477"/>
    </source>
</evidence>
<feature type="compositionally biased region" description="Acidic residues" evidence="1">
    <location>
        <begin position="222"/>
        <end position="234"/>
    </location>
</feature>
<dbReference type="AlphaFoldDB" id="A0A1R4IPJ2"/>
<dbReference type="Proteomes" id="UP000196230">
    <property type="component" value="Unassembled WGS sequence"/>
</dbReference>
<evidence type="ECO:0008006" key="7">
    <source>
        <dbReference type="Google" id="ProtNLM"/>
    </source>
</evidence>
<evidence type="ECO:0000313" key="5">
    <source>
        <dbReference type="Proteomes" id="UP000196230"/>
    </source>
</evidence>
<dbReference type="Proteomes" id="UP000297477">
    <property type="component" value="Unassembled WGS sequence"/>
</dbReference>
<evidence type="ECO:0000313" key="4">
    <source>
        <dbReference type="EMBL" id="TFH99589.1"/>
    </source>
</evidence>
<keyword evidence="6" id="KW-1185">Reference proteome</keyword>
<evidence type="ECO:0000256" key="2">
    <source>
        <dbReference type="SAM" id="SignalP"/>
    </source>
</evidence>
<feature type="signal peptide" evidence="2">
    <location>
        <begin position="1"/>
        <end position="21"/>
    </location>
</feature>
<evidence type="ECO:0000313" key="3">
    <source>
        <dbReference type="EMBL" id="SJN21772.1"/>
    </source>
</evidence>
<dbReference type="OrthoDB" id="4350224at2"/>
<sequence length="241" mass="26392">MKNRVSIAAGMFAAGSLLLTACGSAPTLDEAWPEVRKNFEEAESLRINMEATGEEDDSTGTVDLAGATDDSHMKGTMNIPMGGDPVNMEVMRLDGDAYLKVKSDGEDNAFTEMLGDKWLKMSASEAEGMGEFAMSSLVDQMVEDMPKSDHFDGHDIEAEEVEIDGEKYDKYVIPEDLLESEDAGDVYYVDRDDNTLFRVEGTKTEDGGQEAVVTFTDWNEVEAPEAPAEDEVVDQSDLMNP</sequence>
<reference evidence="3 5" key="1">
    <citation type="submission" date="2017-02" db="EMBL/GenBank/DDBJ databases">
        <authorList>
            <person name="Peterson S.W."/>
        </authorList>
    </citation>
    <scope>NUCLEOTIDE SEQUENCE [LARGE SCALE GENOMIC DNA]</scope>
    <source>
        <strain evidence="3 5">2B3F</strain>
    </source>
</reference>
<dbReference type="EMBL" id="SPKT01000008">
    <property type="protein sequence ID" value="TFH99589.1"/>
    <property type="molecule type" value="Genomic_DNA"/>
</dbReference>
<protein>
    <recommendedName>
        <fullName evidence="7">Lipoprotein</fullName>
    </recommendedName>
</protein>
<gene>
    <name evidence="4" type="ORF">E4A49_05275</name>
    <name evidence="3" type="ORF">FM125_03790</name>
</gene>
<dbReference type="PROSITE" id="PS51257">
    <property type="entry name" value="PROKAR_LIPOPROTEIN"/>
    <property type="match status" value="1"/>
</dbReference>
<dbReference type="Gene3D" id="2.50.20.20">
    <property type="match status" value="1"/>
</dbReference>
<keyword evidence="2" id="KW-0732">Signal</keyword>
<dbReference type="EMBL" id="FUKP01000022">
    <property type="protein sequence ID" value="SJN21772.1"/>
    <property type="molecule type" value="Genomic_DNA"/>
</dbReference>
<name>A0A1R4IPJ2_9MICC</name>